<dbReference type="InterPro" id="IPR036259">
    <property type="entry name" value="MFS_trans_sf"/>
</dbReference>
<evidence type="ECO:0000259" key="8">
    <source>
        <dbReference type="PROSITE" id="PS50850"/>
    </source>
</evidence>
<dbReference type="OrthoDB" id="9795150at2"/>
<dbReference type="RefSeq" id="WP_126556279.1">
    <property type="nucleotide sequence ID" value="NZ_BIFS01000002.1"/>
</dbReference>
<keyword evidence="4 7" id="KW-0812">Transmembrane</keyword>
<evidence type="ECO:0000256" key="2">
    <source>
        <dbReference type="ARBA" id="ARBA00008335"/>
    </source>
</evidence>
<evidence type="ECO:0000313" key="10">
    <source>
        <dbReference type="Proteomes" id="UP000287188"/>
    </source>
</evidence>
<dbReference type="PANTHER" id="PTHR23514:SF3">
    <property type="entry name" value="BYPASS OF STOP CODON PROTEIN 6"/>
    <property type="match status" value="1"/>
</dbReference>
<dbReference type="PROSITE" id="PS50850">
    <property type="entry name" value="MFS"/>
    <property type="match status" value="1"/>
</dbReference>
<keyword evidence="10" id="KW-1185">Reference proteome</keyword>
<feature type="transmembrane region" description="Helical" evidence="7">
    <location>
        <begin position="254"/>
        <end position="274"/>
    </location>
</feature>
<feature type="transmembrane region" description="Helical" evidence="7">
    <location>
        <begin position="54"/>
        <end position="78"/>
    </location>
</feature>
<feature type="transmembrane region" description="Helical" evidence="7">
    <location>
        <begin position="310"/>
        <end position="333"/>
    </location>
</feature>
<dbReference type="Gene3D" id="1.20.1250.20">
    <property type="entry name" value="MFS general substrate transporter like domains"/>
    <property type="match status" value="2"/>
</dbReference>
<dbReference type="PANTHER" id="PTHR23514">
    <property type="entry name" value="BYPASS OF STOP CODON PROTEIN 6"/>
    <property type="match status" value="1"/>
</dbReference>
<name>A0A402AUW4_9CHLR</name>
<feature type="transmembrane region" description="Helical" evidence="7">
    <location>
        <begin position="85"/>
        <end position="101"/>
    </location>
</feature>
<dbReference type="AlphaFoldDB" id="A0A402AUW4"/>
<organism evidence="9 10">
    <name type="scientific">Dictyobacter kobayashii</name>
    <dbReference type="NCBI Taxonomy" id="2014872"/>
    <lineage>
        <taxon>Bacteria</taxon>
        <taxon>Bacillati</taxon>
        <taxon>Chloroflexota</taxon>
        <taxon>Ktedonobacteria</taxon>
        <taxon>Ktedonobacterales</taxon>
        <taxon>Dictyobacteraceae</taxon>
        <taxon>Dictyobacter</taxon>
    </lineage>
</organism>
<reference evidence="10" key="1">
    <citation type="submission" date="2018-12" db="EMBL/GenBank/DDBJ databases">
        <title>Tengunoibacter tsumagoiensis gen. nov., sp. nov., Dictyobacter kobayashii sp. nov., D. alpinus sp. nov., and D. joshuensis sp. nov. and description of Dictyobacteraceae fam. nov. within the order Ktedonobacterales isolated from Tengu-no-mugimeshi.</title>
        <authorList>
            <person name="Wang C.M."/>
            <person name="Zheng Y."/>
            <person name="Sakai Y."/>
            <person name="Toyoda A."/>
            <person name="Minakuchi Y."/>
            <person name="Abe K."/>
            <person name="Yokota A."/>
            <person name="Yabe S."/>
        </authorList>
    </citation>
    <scope>NUCLEOTIDE SEQUENCE [LARGE SCALE GENOMIC DNA]</scope>
    <source>
        <strain evidence="10">Uno11</strain>
    </source>
</reference>
<dbReference type="InterPro" id="IPR011701">
    <property type="entry name" value="MFS"/>
</dbReference>
<feature type="transmembrane region" description="Helical" evidence="7">
    <location>
        <begin position="21"/>
        <end position="42"/>
    </location>
</feature>
<feature type="transmembrane region" description="Helical" evidence="7">
    <location>
        <begin position="172"/>
        <end position="192"/>
    </location>
</feature>
<keyword evidence="5 7" id="KW-1133">Transmembrane helix</keyword>
<dbReference type="FunFam" id="1.20.1250.20:FF:000286">
    <property type="entry name" value="MFS efflux transporter"/>
    <property type="match status" value="1"/>
</dbReference>
<evidence type="ECO:0000256" key="7">
    <source>
        <dbReference type="SAM" id="Phobius"/>
    </source>
</evidence>
<feature type="transmembrane region" description="Helical" evidence="7">
    <location>
        <begin position="345"/>
        <end position="363"/>
    </location>
</feature>
<dbReference type="Proteomes" id="UP000287188">
    <property type="component" value="Unassembled WGS sequence"/>
</dbReference>
<dbReference type="GO" id="GO:0022857">
    <property type="term" value="F:transmembrane transporter activity"/>
    <property type="evidence" value="ECO:0007669"/>
    <property type="project" value="InterPro"/>
</dbReference>
<evidence type="ECO:0000313" key="9">
    <source>
        <dbReference type="EMBL" id="GCE22865.1"/>
    </source>
</evidence>
<evidence type="ECO:0000256" key="6">
    <source>
        <dbReference type="ARBA" id="ARBA00023136"/>
    </source>
</evidence>
<dbReference type="Pfam" id="PF07690">
    <property type="entry name" value="MFS_1"/>
    <property type="match status" value="1"/>
</dbReference>
<feature type="transmembrane region" description="Helical" evidence="7">
    <location>
        <begin position="286"/>
        <end position="304"/>
    </location>
</feature>
<comment type="subcellular location">
    <subcellularLocation>
        <location evidence="1">Cell membrane</location>
        <topology evidence="1">Multi-pass membrane protein</topology>
    </subcellularLocation>
</comment>
<protein>
    <recommendedName>
        <fullName evidence="8">Major facilitator superfamily (MFS) profile domain-containing protein</fullName>
    </recommendedName>
</protein>
<feature type="transmembrane region" description="Helical" evidence="7">
    <location>
        <begin position="219"/>
        <end position="242"/>
    </location>
</feature>
<comment type="caution">
    <text evidence="9">The sequence shown here is derived from an EMBL/GenBank/DDBJ whole genome shotgun (WGS) entry which is preliminary data.</text>
</comment>
<keyword evidence="3" id="KW-0813">Transport</keyword>
<evidence type="ECO:0000256" key="4">
    <source>
        <dbReference type="ARBA" id="ARBA00022692"/>
    </source>
</evidence>
<comment type="similarity">
    <text evidence="2">Belongs to the major facilitator superfamily.</text>
</comment>
<accession>A0A402AUW4</accession>
<feature type="transmembrane region" description="Helical" evidence="7">
    <location>
        <begin position="144"/>
        <end position="166"/>
    </location>
</feature>
<dbReference type="SUPFAM" id="SSF103473">
    <property type="entry name" value="MFS general substrate transporter"/>
    <property type="match status" value="1"/>
</dbReference>
<gene>
    <name evidence="9" type="ORF">KDK_66650</name>
</gene>
<feature type="domain" description="Major facilitator superfamily (MFS) profile" evidence="8">
    <location>
        <begin position="20"/>
        <end position="400"/>
    </location>
</feature>
<dbReference type="InterPro" id="IPR051788">
    <property type="entry name" value="MFS_Transporter"/>
</dbReference>
<sequence>MSGTLIDTHTRIARLSFRLQVGLAFLIFILIGANDGAGGVLIPSMGIHYSINKSTVSLTFFFSTIGYLLASLNSGVLIRRLGTRRFLWLGAIIFMLSLFMLSLTPPFLLFACCLLPLGFGVSMLDIGLNAYVASLPRSTVLLNYLHAFYGCGALLGPLVASSFLALQLPWNGVYLVWAIFCLLILLGIIAIFKNQPASPQEHPEDVGKNLLWSILKLRLTWIFAFFLFCYVGLEIVVGTWIYSFLTEQRHVFTLYAGWMASGYWLGLAVGRLVLGSFAQRIGEKRAIQLCVIGVMIGLALVWLLPIDTMAAFGLFLTGFCLGPIFPTAIALTSQVVSSNRLATSIGFEVSMGCVGGAFLPWIAGNMAQFFGLWSILPYTIFLALCLLSLWLILQSWLHKDHALA</sequence>
<dbReference type="InterPro" id="IPR020846">
    <property type="entry name" value="MFS_dom"/>
</dbReference>
<evidence type="ECO:0000256" key="3">
    <source>
        <dbReference type="ARBA" id="ARBA00022448"/>
    </source>
</evidence>
<dbReference type="GO" id="GO:0005886">
    <property type="term" value="C:plasma membrane"/>
    <property type="evidence" value="ECO:0007669"/>
    <property type="project" value="UniProtKB-SubCell"/>
</dbReference>
<dbReference type="EMBL" id="BIFS01000002">
    <property type="protein sequence ID" value="GCE22865.1"/>
    <property type="molecule type" value="Genomic_DNA"/>
</dbReference>
<keyword evidence="6 7" id="KW-0472">Membrane</keyword>
<evidence type="ECO:0000256" key="5">
    <source>
        <dbReference type="ARBA" id="ARBA00022989"/>
    </source>
</evidence>
<evidence type="ECO:0000256" key="1">
    <source>
        <dbReference type="ARBA" id="ARBA00004651"/>
    </source>
</evidence>
<proteinExistence type="inferred from homology"/>
<feature type="transmembrane region" description="Helical" evidence="7">
    <location>
        <begin position="375"/>
        <end position="393"/>
    </location>
</feature>